<name>A0A953I7T9_SYMTR</name>
<dbReference type="RefSeq" id="WP_083766132.1">
    <property type="nucleotide sequence ID" value="NZ_PIUK01000055.1"/>
</dbReference>
<keyword evidence="1" id="KW-0732">Signal</keyword>
<dbReference type="InterPro" id="IPR002737">
    <property type="entry name" value="MEMO1_fam"/>
</dbReference>
<dbReference type="Proteomes" id="UP000732377">
    <property type="component" value="Unassembled WGS sequence"/>
</dbReference>
<comment type="caution">
    <text evidence="2">The sequence shown here is derived from an EMBL/GenBank/DDBJ whole genome shotgun (WGS) entry which is preliminary data.</text>
</comment>
<feature type="chain" id="PRO_5039368811" evidence="1">
    <location>
        <begin position="26"/>
        <end position="318"/>
    </location>
</feature>
<proteinExistence type="predicted"/>
<evidence type="ECO:0000313" key="3">
    <source>
        <dbReference type="Proteomes" id="UP000732377"/>
    </source>
</evidence>
<reference evidence="2" key="1">
    <citation type="submission" date="2017-11" db="EMBL/GenBank/DDBJ databases">
        <title>Three new genomes from thermophilic consortium.</title>
        <authorList>
            <person name="Quaggio R."/>
            <person name="Amgarten D."/>
            <person name="Setubal J.C."/>
        </authorList>
    </citation>
    <scope>NUCLEOTIDE SEQUENCE</scope>
    <source>
        <strain evidence="2">ZCTH01-B2</strain>
    </source>
</reference>
<gene>
    <name evidence="2" type="primary">amrB</name>
    <name evidence="2" type="ORF">CWE10_07535</name>
</gene>
<feature type="signal peptide" evidence="1">
    <location>
        <begin position="1"/>
        <end position="25"/>
    </location>
</feature>
<evidence type="ECO:0000313" key="2">
    <source>
        <dbReference type="EMBL" id="MBY6276058.1"/>
    </source>
</evidence>
<protein>
    <submittedName>
        <fullName evidence="2">AmmeMemoRadiSam system protein B</fullName>
    </submittedName>
</protein>
<organism evidence="2 3">
    <name type="scientific">Symbiobacterium thermophilum</name>
    <dbReference type="NCBI Taxonomy" id="2734"/>
    <lineage>
        <taxon>Bacteria</taxon>
        <taxon>Bacillati</taxon>
        <taxon>Bacillota</taxon>
        <taxon>Clostridia</taxon>
        <taxon>Eubacteriales</taxon>
        <taxon>Symbiobacteriaceae</taxon>
        <taxon>Symbiobacterium</taxon>
    </lineage>
</organism>
<dbReference type="EMBL" id="PIUK01000055">
    <property type="protein sequence ID" value="MBY6276058.1"/>
    <property type="molecule type" value="Genomic_DNA"/>
</dbReference>
<accession>A0A953I7T9</accession>
<dbReference type="CDD" id="cd07361">
    <property type="entry name" value="MEMO_like"/>
    <property type="match status" value="1"/>
</dbReference>
<dbReference type="AlphaFoldDB" id="A0A953I7T9"/>
<dbReference type="Gene3D" id="3.40.830.10">
    <property type="entry name" value="LigB-like"/>
    <property type="match status" value="1"/>
</dbReference>
<sequence length="318" mass="33149">MVGERHVGRRWRLAAVAAVCAAALAAGVVGKGAAPRAAVDTTPPTGAGRAATQRAHPNAFFNPTLFYQGLEAARRSASGAGPVTASAAGRLAGGLVPHHDLAAELLSGFFLLLEEDPPEVIFLVGPNHEAAGPPVITGRRPWQTDFGLVEVDPGAVDALVGLGLAAVEEDVLAREHAMGTLMPYIKFHAPEARVVPLILHRGLSRADLERLAGALAAELGPGRILVASVDFSHYLTRPEAEAMDRETLATITAGDLDRLLQMGPEHLDSPGSVAVLLTAMAAAGADGPTVLGHTNSGAILRDDLIETTSYFTFVFTHR</sequence>
<dbReference type="NCBIfam" id="TIGR04336">
    <property type="entry name" value="AmmeMemoSam_B"/>
    <property type="match status" value="1"/>
</dbReference>
<dbReference type="Pfam" id="PF01875">
    <property type="entry name" value="Memo"/>
    <property type="match status" value="1"/>
</dbReference>
<dbReference type="SUPFAM" id="SSF53213">
    <property type="entry name" value="LigB-like"/>
    <property type="match status" value="1"/>
</dbReference>
<evidence type="ECO:0000256" key="1">
    <source>
        <dbReference type="SAM" id="SignalP"/>
    </source>
</evidence>